<dbReference type="AlphaFoldDB" id="A0A7C9TB84"/>
<evidence type="ECO:0008006" key="4">
    <source>
        <dbReference type="Google" id="ProtNLM"/>
    </source>
</evidence>
<feature type="transmembrane region" description="Helical" evidence="1">
    <location>
        <begin position="43"/>
        <end position="63"/>
    </location>
</feature>
<sequence length="66" mass="7795">MKYFQSSPAARFFFFFISANIWFGIWLTGMAAVHWWLYIPAVFLLFAAVTGFCPGMIISRWMFKEK</sequence>
<keyword evidence="1" id="KW-1133">Transmembrane helix</keyword>
<evidence type="ECO:0000313" key="3">
    <source>
        <dbReference type="Proteomes" id="UP000483432"/>
    </source>
</evidence>
<feature type="transmembrane region" description="Helical" evidence="1">
    <location>
        <begin position="12"/>
        <end position="37"/>
    </location>
</feature>
<keyword evidence="1" id="KW-0812">Transmembrane</keyword>
<accession>A0A7C9TB84</accession>
<proteinExistence type="predicted"/>
<evidence type="ECO:0000256" key="1">
    <source>
        <dbReference type="SAM" id="Phobius"/>
    </source>
</evidence>
<evidence type="ECO:0000313" key="2">
    <source>
        <dbReference type="EMBL" id="NDP49222.1"/>
    </source>
</evidence>
<gene>
    <name evidence="2" type="ORF">GZ085_12710</name>
</gene>
<dbReference type="Proteomes" id="UP000483432">
    <property type="component" value="Unassembled WGS sequence"/>
</dbReference>
<comment type="caution">
    <text evidence="2">The sequence shown here is derived from an EMBL/GenBank/DDBJ whole genome shotgun (WGS) entry which is preliminary data.</text>
</comment>
<reference evidence="2 3" key="1">
    <citation type="submission" date="2019-09" db="EMBL/GenBank/DDBJ databases">
        <title>H2 Metabolism Revealed by Metagenomic Analysis in Subglacial Sediment of East Antarctica.</title>
        <authorList>
            <person name="Yang Z."/>
            <person name="Zhang Y."/>
            <person name="Lv Y."/>
            <person name="Yan W."/>
            <person name="Xiao X."/>
            <person name="Sun B."/>
            <person name="Ma H."/>
        </authorList>
    </citation>
    <scope>NUCLEOTIDE SEQUENCE [LARGE SCALE GENOMIC DNA]</scope>
    <source>
        <strain evidence="2">Bin2_2</strain>
    </source>
</reference>
<keyword evidence="1" id="KW-0472">Membrane</keyword>
<protein>
    <recommendedName>
        <fullName evidence="4">DUF2892 domain-containing protein</fullName>
    </recommendedName>
</protein>
<name>A0A7C9TB84_9PROT</name>
<dbReference type="EMBL" id="JAAFGW010000228">
    <property type="protein sequence ID" value="NDP49222.1"/>
    <property type="molecule type" value="Genomic_DNA"/>
</dbReference>
<organism evidence="2 3">
    <name type="scientific">Sulfuriferula multivorans</name>
    <dbReference type="NCBI Taxonomy" id="1559896"/>
    <lineage>
        <taxon>Bacteria</taxon>
        <taxon>Pseudomonadati</taxon>
        <taxon>Pseudomonadota</taxon>
        <taxon>Betaproteobacteria</taxon>
        <taxon>Nitrosomonadales</taxon>
        <taxon>Sulfuricellaceae</taxon>
        <taxon>Sulfuriferula</taxon>
    </lineage>
</organism>